<dbReference type="InterPro" id="IPR003673">
    <property type="entry name" value="CoA-Trfase_fam_III"/>
</dbReference>
<dbReference type="EMBL" id="JACJIA010000017">
    <property type="protein sequence ID" value="MBA8956731.1"/>
    <property type="molecule type" value="Genomic_DNA"/>
</dbReference>
<evidence type="ECO:0000313" key="1">
    <source>
        <dbReference type="EMBL" id="MBA8956731.1"/>
    </source>
</evidence>
<keyword evidence="1" id="KW-0808">Transferase</keyword>
<comment type="caution">
    <text evidence="1">The sequence shown here is derived from an EMBL/GenBank/DDBJ whole genome shotgun (WGS) entry which is preliminary data.</text>
</comment>
<dbReference type="Gene3D" id="3.30.1540.10">
    <property type="entry name" value="formyl-coa transferase, domain 3"/>
    <property type="match status" value="1"/>
</dbReference>
<dbReference type="AlphaFoldDB" id="A0A7W3LYM9"/>
<evidence type="ECO:0000313" key="2">
    <source>
        <dbReference type="Proteomes" id="UP000572680"/>
    </source>
</evidence>
<protein>
    <submittedName>
        <fullName evidence="1">Crotonobetainyl-CoA:carnitine CoA-transferase CaiB-like acyl-CoA transferase</fullName>
    </submittedName>
</protein>
<keyword evidence="2" id="KW-1185">Reference proteome</keyword>
<dbReference type="InterPro" id="IPR023606">
    <property type="entry name" value="CoA-Trfase_III_dom_1_sf"/>
</dbReference>
<gene>
    <name evidence="1" type="ORF">HNR61_008420</name>
</gene>
<dbReference type="Pfam" id="PF02515">
    <property type="entry name" value="CoA_transf_3"/>
    <property type="match status" value="1"/>
</dbReference>
<organism evidence="1 2">
    <name type="scientific">Actinomadura namibiensis</name>
    <dbReference type="NCBI Taxonomy" id="182080"/>
    <lineage>
        <taxon>Bacteria</taxon>
        <taxon>Bacillati</taxon>
        <taxon>Actinomycetota</taxon>
        <taxon>Actinomycetes</taxon>
        <taxon>Streptosporangiales</taxon>
        <taxon>Thermomonosporaceae</taxon>
        <taxon>Actinomadura</taxon>
    </lineage>
</organism>
<name>A0A7W3LYM9_ACTNM</name>
<dbReference type="PANTHER" id="PTHR48228:SF7">
    <property type="entry name" value="FATTY ACYL-COA TRANSFERASE RV3272-RELATED"/>
    <property type="match status" value="1"/>
</dbReference>
<dbReference type="SUPFAM" id="SSF89796">
    <property type="entry name" value="CoA-transferase family III (CaiB/BaiF)"/>
    <property type="match status" value="1"/>
</dbReference>
<dbReference type="Gene3D" id="3.40.50.10540">
    <property type="entry name" value="Crotonobetainyl-coa:carnitine coa-transferase, domain 1"/>
    <property type="match status" value="1"/>
</dbReference>
<proteinExistence type="predicted"/>
<sequence length="363" mass="38233">MGLLDGLRVLDLTMWRPGPYATQLLAQQGADVVKVEPPGGEPMRVFRSHFDLLNQGKRSVALDLKSAAGRERCLGLAAGAEVFVEGFRPGVADRLGVGPDAVRALNPAIVYCSLSGYGADGPLRDVPGHDVNYRAYAAALGPDAPPPTADELPVADMAAATMAAFAITAGVLRARATGVGSRLDLAMADVVAHWVATVPESSRPADGTGPVPGYGVYATADGERVTLGVVSEQRLWSATCQALGLAEHADVPFPERLARVAELDKAVAAAVARLTRDEALERLTAAGAPVAPVLTRAEMLAHPHFRERGVTSPTRTVGDVVRVVPFARDRDGVRPVVASPPKTTAELDEHRGQGWLSTDWNIE</sequence>
<accession>A0A7W3LYM9</accession>
<dbReference type="GO" id="GO:0016740">
    <property type="term" value="F:transferase activity"/>
    <property type="evidence" value="ECO:0007669"/>
    <property type="project" value="UniProtKB-KW"/>
</dbReference>
<dbReference type="PANTHER" id="PTHR48228">
    <property type="entry name" value="SUCCINYL-COA--D-CITRAMALATE COA-TRANSFERASE"/>
    <property type="match status" value="1"/>
</dbReference>
<dbReference type="InterPro" id="IPR050509">
    <property type="entry name" value="CoA-transferase_III"/>
</dbReference>
<dbReference type="Proteomes" id="UP000572680">
    <property type="component" value="Unassembled WGS sequence"/>
</dbReference>
<dbReference type="RefSeq" id="WP_182848614.1">
    <property type="nucleotide sequence ID" value="NZ_BAAALP010000038.1"/>
</dbReference>
<dbReference type="InterPro" id="IPR044855">
    <property type="entry name" value="CoA-Trfase_III_dom3_sf"/>
</dbReference>
<reference evidence="1 2" key="1">
    <citation type="submission" date="2020-08" db="EMBL/GenBank/DDBJ databases">
        <title>Genomic Encyclopedia of Type Strains, Phase IV (KMG-IV): sequencing the most valuable type-strain genomes for metagenomic binning, comparative biology and taxonomic classification.</title>
        <authorList>
            <person name="Goeker M."/>
        </authorList>
    </citation>
    <scope>NUCLEOTIDE SEQUENCE [LARGE SCALE GENOMIC DNA]</scope>
    <source>
        <strain evidence="1 2">DSM 44197</strain>
    </source>
</reference>